<dbReference type="Gene3D" id="2.120.10.80">
    <property type="entry name" value="Kelch-type beta propeller"/>
    <property type="match status" value="1"/>
</dbReference>
<evidence type="ECO:0000313" key="3">
    <source>
        <dbReference type="EMBL" id="GBP51298.1"/>
    </source>
</evidence>
<reference evidence="3 4" key="1">
    <citation type="journal article" date="2019" name="Commun. Biol.">
        <title>The bagworm genome reveals a unique fibroin gene that provides high tensile strength.</title>
        <authorList>
            <person name="Kono N."/>
            <person name="Nakamura H."/>
            <person name="Ohtoshi R."/>
            <person name="Tomita M."/>
            <person name="Numata K."/>
            <person name="Arakawa K."/>
        </authorList>
    </citation>
    <scope>NUCLEOTIDE SEQUENCE [LARGE SCALE GENOMIC DNA]</scope>
</reference>
<proteinExistence type="predicted"/>
<feature type="compositionally biased region" description="Polar residues" evidence="2">
    <location>
        <begin position="238"/>
        <end position="257"/>
    </location>
</feature>
<keyword evidence="4" id="KW-1185">Reference proteome</keyword>
<feature type="region of interest" description="Disordered" evidence="2">
    <location>
        <begin position="223"/>
        <end position="257"/>
    </location>
</feature>
<name>A0A4C1WIQ8_EUMVA</name>
<dbReference type="AlphaFoldDB" id="A0A4C1WIQ8"/>
<dbReference type="SUPFAM" id="SSF117281">
    <property type="entry name" value="Kelch motif"/>
    <property type="match status" value="1"/>
</dbReference>
<evidence type="ECO:0000313" key="4">
    <source>
        <dbReference type="Proteomes" id="UP000299102"/>
    </source>
</evidence>
<dbReference type="Pfam" id="PF01344">
    <property type="entry name" value="Kelch_1"/>
    <property type="match status" value="3"/>
</dbReference>
<evidence type="ECO:0000256" key="1">
    <source>
        <dbReference type="ARBA" id="ARBA00022441"/>
    </source>
</evidence>
<evidence type="ECO:0000256" key="2">
    <source>
        <dbReference type="SAM" id="MobiDB-lite"/>
    </source>
</evidence>
<dbReference type="PANTHER" id="PTHR46375">
    <property type="entry name" value="KELCH REPEAT AND BTB DOMAIN-CONTAINING PROTEIN 13-RELATED"/>
    <property type="match status" value="1"/>
</dbReference>
<feature type="compositionally biased region" description="Basic and acidic residues" evidence="2">
    <location>
        <begin position="223"/>
        <end position="237"/>
    </location>
</feature>
<organism evidence="3 4">
    <name type="scientific">Eumeta variegata</name>
    <name type="common">Bagworm moth</name>
    <name type="synonym">Eumeta japonica</name>
    <dbReference type="NCBI Taxonomy" id="151549"/>
    <lineage>
        <taxon>Eukaryota</taxon>
        <taxon>Metazoa</taxon>
        <taxon>Ecdysozoa</taxon>
        <taxon>Arthropoda</taxon>
        <taxon>Hexapoda</taxon>
        <taxon>Insecta</taxon>
        <taxon>Pterygota</taxon>
        <taxon>Neoptera</taxon>
        <taxon>Endopterygota</taxon>
        <taxon>Lepidoptera</taxon>
        <taxon>Glossata</taxon>
        <taxon>Ditrysia</taxon>
        <taxon>Tineoidea</taxon>
        <taxon>Psychidae</taxon>
        <taxon>Oiketicinae</taxon>
        <taxon>Eumeta</taxon>
    </lineage>
</organism>
<dbReference type="OrthoDB" id="7923847at2759"/>
<keyword evidence="1" id="KW-0880">Kelch repeat</keyword>
<dbReference type="EMBL" id="BGZK01000579">
    <property type="protein sequence ID" value="GBP51298.1"/>
    <property type="molecule type" value="Genomic_DNA"/>
</dbReference>
<accession>A0A4C1WIQ8</accession>
<dbReference type="InterPro" id="IPR006652">
    <property type="entry name" value="Kelch_1"/>
</dbReference>
<dbReference type="STRING" id="151549.A0A4C1WIQ8"/>
<dbReference type="PANTHER" id="PTHR46375:SF3">
    <property type="entry name" value="KELCH REPEAT AND BTB DOMAIN-CONTAINING PROTEIN 13"/>
    <property type="match status" value="1"/>
</dbReference>
<dbReference type="SMART" id="SM00612">
    <property type="entry name" value="Kelch"/>
    <property type="match status" value="3"/>
</dbReference>
<dbReference type="InterPro" id="IPR052392">
    <property type="entry name" value="Kelch-BTB_domain-containing"/>
</dbReference>
<dbReference type="Proteomes" id="UP000299102">
    <property type="component" value="Unassembled WGS sequence"/>
</dbReference>
<dbReference type="InterPro" id="IPR015915">
    <property type="entry name" value="Kelch-typ_b-propeller"/>
</dbReference>
<gene>
    <name evidence="3" type="primary">Klhl13</name>
    <name evidence="3" type="ORF">EVAR_34084_1</name>
</gene>
<comment type="caution">
    <text evidence="3">The sequence shown here is derived from an EMBL/GenBank/DDBJ whole genome shotgun (WGS) entry which is preliminary data.</text>
</comment>
<sequence length="257" mass="29490">MSMSYNRPSEGLPRVWEDLVAIDARRHQPGLAALRGRLYVVGGENKQHRLHSGEAYDPITNKWSPIADLNEGRSHFALAALKGKLYAFGGRGVNGELHSIEVYDPRTDEWTWADDLPWPMHELKAVTYNDAVYLMHKQSLLRYRPPQGEWRTCAKRYVVRADCGAAVLGDQLYVVGGSGDEYDALDIVERYSFATTTRRERILYYTEKEGYVGEYLPGVREVHKEQRRRLTQERKQENTNSPSWPNFSSKLSTQTIP</sequence>
<protein>
    <submittedName>
        <fullName evidence="3">Kelch-like protein 13</fullName>
    </submittedName>
</protein>